<feature type="compositionally biased region" description="Acidic residues" evidence="2">
    <location>
        <begin position="99"/>
        <end position="110"/>
    </location>
</feature>
<feature type="compositionally biased region" description="Basic and acidic residues" evidence="2">
    <location>
        <begin position="1031"/>
        <end position="1044"/>
    </location>
</feature>
<dbReference type="GO" id="GO:0032982">
    <property type="term" value="C:myosin filament"/>
    <property type="evidence" value="ECO:0007669"/>
    <property type="project" value="TreeGrafter"/>
</dbReference>
<feature type="region of interest" description="Disordered" evidence="2">
    <location>
        <begin position="670"/>
        <end position="791"/>
    </location>
</feature>
<feature type="compositionally biased region" description="Basic and acidic residues" evidence="2">
    <location>
        <begin position="417"/>
        <end position="426"/>
    </location>
</feature>
<evidence type="ECO:0000313" key="3">
    <source>
        <dbReference type="EMBL" id="KAK3275232.1"/>
    </source>
</evidence>
<feature type="compositionally biased region" description="Basic and acidic residues" evidence="2">
    <location>
        <begin position="313"/>
        <end position="328"/>
    </location>
</feature>
<feature type="coiled-coil region" evidence="1">
    <location>
        <begin position="868"/>
        <end position="895"/>
    </location>
</feature>
<feature type="region of interest" description="Disordered" evidence="2">
    <location>
        <begin position="401"/>
        <end position="426"/>
    </location>
</feature>
<feature type="compositionally biased region" description="Basic residues" evidence="2">
    <location>
        <begin position="1100"/>
        <end position="1110"/>
    </location>
</feature>
<feature type="region of interest" description="Disordered" evidence="2">
    <location>
        <begin position="291"/>
        <end position="369"/>
    </location>
</feature>
<evidence type="ECO:0000313" key="4">
    <source>
        <dbReference type="Proteomes" id="UP001190700"/>
    </source>
</evidence>
<evidence type="ECO:0000256" key="2">
    <source>
        <dbReference type="SAM" id="MobiDB-lite"/>
    </source>
</evidence>
<feature type="compositionally biased region" description="Basic and acidic residues" evidence="2">
    <location>
        <begin position="215"/>
        <end position="226"/>
    </location>
</feature>
<feature type="compositionally biased region" description="Polar residues" evidence="2">
    <location>
        <begin position="10"/>
        <end position="19"/>
    </location>
</feature>
<keyword evidence="4" id="KW-1185">Reference proteome</keyword>
<dbReference type="GO" id="GO:0016460">
    <property type="term" value="C:myosin II complex"/>
    <property type="evidence" value="ECO:0007669"/>
    <property type="project" value="TreeGrafter"/>
</dbReference>
<name>A0AAE0GC09_9CHLO</name>
<feature type="coiled-coil region" evidence="1">
    <location>
        <begin position="501"/>
        <end position="574"/>
    </location>
</feature>
<feature type="compositionally biased region" description="Basic and acidic residues" evidence="2">
    <location>
        <begin position="999"/>
        <end position="1015"/>
    </location>
</feature>
<keyword evidence="1" id="KW-0175">Coiled coil</keyword>
<feature type="compositionally biased region" description="Basic residues" evidence="2">
    <location>
        <begin position="967"/>
        <end position="977"/>
    </location>
</feature>
<feature type="region of interest" description="Disordered" evidence="2">
    <location>
        <begin position="1"/>
        <end position="238"/>
    </location>
</feature>
<feature type="region of interest" description="Disordered" evidence="2">
    <location>
        <begin position="943"/>
        <end position="1051"/>
    </location>
</feature>
<dbReference type="PANTHER" id="PTHR45615">
    <property type="entry name" value="MYOSIN HEAVY CHAIN, NON-MUSCLE"/>
    <property type="match status" value="1"/>
</dbReference>
<dbReference type="Proteomes" id="UP001190700">
    <property type="component" value="Unassembled WGS sequence"/>
</dbReference>
<feature type="compositionally biased region" description="Low complexity" evidence="2">
    <location>
        <begin position="775"/>
        <end position="785"/>
    </location>
</feature>
<accession>A0AAE0GC09</accession>
<proteinExistence type="predicted"/>
<dbReference type="PANTHER" id="PTHR45615:SF40">
    <property type="entry name" value="MYOSIN HEAVY CHAIN, NON-MUSCLE"/>
    <property type="match status" value="1"/>
</dbReference>
<sequence length="1334" mass="143569">MLNKLRKSFKSQPSKSNVEQKGASENAKPQYEKKPAESASVNSGDTPEEEVAALSAPESTPSSGIPDSSGYGASLADRPATLQSPCYFDPEVGPLQVEGEPEESGSELDDASSASSFGHDAGRDGQESGNALEGVPVSPLFAARRPSEGIDSGRWEQGGALEGAPVSPLFAARGTSMIVTSTVESTESPHRWMSSTNFRPGGEAEKDSLLSPDPDDAKLSQERESDAPPSQPAFRRPLVIRRGADQLEDQLLSVTQQWEKTQLDLQTAHQERHLLQSEVQQLHGDLEELQDEVSRLRTTSKPGSAMTALAKQESLETPRGDSDDDSSHAHGPYTAALPLSPVQLSPPPSASPGWHRREARGEKSAAPCEMYPEGAVVSFDSRTTAQGRAEGGAGGLEELDDAGALQELANAEATAESPEHKGSPRMLVEIRLKVPLPGDEAKGIDAEPLEADAVWEHQERVEAGSSLEGEVVEVERSTRAGDLKEELEEGSLAGRYVAMLEDRLSSDKEKHEAEYEELARRLEEATAELAHCRGQLQSHDNGTVEALGQHRSAVASLEMELQEQTTLVEKLKREAALDAEALLQQHDTVLESLMERFKDASSASLILENAHHAQQKRNAQLQEALSDSRDEVCARTATERYAVAQQRVLQQQVELLEAACETAGVLPPGIRGASGGSNGGHTSSPKLEAPKGPRGTPSRRAQREGWESSLVKTRLALSTPGSAGEGFSTPGVAGGAMMARGGSASPESAEGDKSALGSAYHTPSKRLDLGSIEKGSPSRSPGSPGTVQGVDGAASVKKRLFEQLSAVRQEEAQGGKRLLGMEDICWLNGNDESSVLMRNEARALYAEGKLYAEGELYSYDAGDVPAAAQEERKRRRHVERELLEARAANDVMEARLKMKMAQEKRERSRSTAAPSVSAELSLLEPGLSVQAAAELVEDKALVDPSVSGSAVPSAMFGEEDAEGSVSKAKRTPQKRIMRPPPWECTGSSSKSMSRSPTRKSRDTMTTRRRSDSVKDRRMRSSGGGGGSVVPGDKRRSHNEERTRQDGVALSTHEADRIELLLHPCNSTHTEPTREKMQQLVRLCLRFRAEAMKARTESKGKKPPSRQTRPHRTSDKVTSTDDLGPAPSPYSPSTSSAVGSDRSPQPVLEEMCSGLASELTRSEAEKEAADARASLAEARLEELQGKMTLLQEETAAARALAEEVTEEKYKEEAKRGHAERQMHYYEVQVAQLSEQLHYQRARAVAMERILSETVAAHAATRPNQALSNMQSIRQGNNISNPQAVAAQLRAHEQAGWRAVQGAPAPPSTTLNAAPDEPSSIAAAVPSFEVDNVATS</sequence>
<protein>
    <submittedName>
        <fullName evidence="3">Uncharacterized protein</fullName>
    </submittedName>
</protein>
<dbReference type="GO" id="GO:0005737">
    <property type="term" value="C:cytoplasm"/>
    <property type="evidence" value="ECO:0007669"/>
    <property type="project" value="TreeGrafter"/>
</dbReference>
<dbReference type="GO" id="GO:0051015">
    <property type="term" value="F:actin filament binding"/>
    <property type="evidence" value="ECO:0007669"/>
    <property type="project" value="TreeGrafter"/>
</dbReference>
<feature type="compositionally biased region" description="Polar residues" evidence="2">
    <location>
        <begin position="177"/>
        <end position="186"/>
    </location>
</feature>
<comment type="caution">
    <text evidence="3">The sequence shown here is derived from an EMBL/GenBank/DDBJ whole genome shotgun (WGS) entry which is preliminary data.</text>
</comment>
<dbReference type="EMBL" id="LGRX02007339">
    <property type="protein sequence ID" value="KAK3275232.1"/>
    <property type="molecule type" value="Genomic_DNA"/>
</dbReference>
<dbReference type="GO" id="GO:0000146">
    <property type="term" value="F:microfilament motor activity"/>
    <property type="evidence" value="ECO:0007669"/>
    <property type="project" value="TreeGrafter"/>
</dbReference>
<feature type="region of interest" description="Disordered" evidence="2">
    <location>
        <begin position="1091"/>
        <end position="1145"/>
    </location>
</feature>
<evidence type="ECO:0000256" key="1">
    <source>
        <dbReference type="SAM" id="Coils"/>
    </source>
</evidence>
<reference evidence="3 4" key="1">
    <citation type="journal article" date="2015" name="Genome Biol. Evol.">
        <title>Comparative Genomics of a Bacterivorous Green Alga Reveals Evolutionary Causalities and Consequences of Phago-Mixotrophic Mode of Nutrition.</title>
        <authorList>
            <person name="Burns J.A."/>
            <person name="Paasch A."/>
            <person name="Narechania A."/>
            <person name="Kim E."/>
        </authorList>
    </citation>
    <scope>NUCLEOTIDE SEQUENCE [LARGE SCALE GENOMIC DNA]</scope>
    <source>
        <strain evidence="3 4">PLY_AMNH</strain>
    </source>
</reference>
<feature type="compositionally biased region" description="Basic and acidic residues" evidence="2">
    <location>
        <begin position="145"/>
        <end position="154"/>
    </location>
</feature>
<feature type="coiled-coil region" evidence="1">
    <location>
        <begin position="1158"/>
        <end position="1206"/>
    </location>
</feature>
<feature type="compositionally biased region" description="Polar residues" evidence="2">
    <location>
        <begin position="57"/>
        <end position="66"/>
    </location>
</feature>
<feature type="compositionally biased region" description="Low complexity" evidence="2">
    <location>
        <begin position="735"/>
        <end position="745"/>
    </location>
</feature>
<organism evidence="3 4">
    <name type="scientific">Cymbomonas tetramitiformis</name>
    <dbReference type="NCBI Taxonomy" id="36881"/>
    <lineage>
        <taxon>Eukaryota</taxon>
        <taxon>Viridiplantae</taxon>
        <taxon>Chlorophyta</taxon>
        <taxon>Pyramimonadophyceae</taxon>
        <taxon>Pyramimonadales</taxon>
        <taxon>Pyramimonadaceae</taxon>
        <taxon>Cymbomonas</taxon>
    </lineage>
</organism>
<gene>
    <name evidence="3" type="ORF">CYMTET_16626</name>
</gene>